<organism evidence="4 7">
    <name type="scientific">Erysipelothrix amsterdamensis</name>
    <dbReference type="NCBI Taxonomy" id="2929157"/>
    <lineage>
        <taxon>Bacteria</taxon>
        <taxon>Bacillati</taxon>
        <taxon>Bacillota</taxon>
        <taxon>Erysipelotrichia</taxon>
        <taxon>Erysipelotrichales</taxon>
        <taxon>Erysipelotrichaceae</taxon>
        <taxon>Erysipelothrix</taxon>
    </lineage>
</organism>
<name>A0AAU9VBS9_9FIRM</name>
<evidence type="ECO:0000256" key="2">
    <source>
        <dbReference type="ARBA" id="ARBA00023295"/>
    </source>
</evidence>
<dbReference type="InterPro" id="IPR001910">
    <property type="entry name" value="Inosine/uridine_hydrolase_dom"/>
</dbReference>
<dbReference type="GO" id="GO:0050263">
    <property type="term" value="F:ribosylpyrimidine nucleosidase activity"/>
    <property type="evidence" value="ECO:0007669"/>
    <property type="project" value="UniProtKB-EC"/>
</dbReference>
<evidence type="ECO:0000313" key="4">
    <source>
        <dbReference type="EMBL" id="CAH2760420.1"/>
    </source>
</evidence>
<evidence type="ECO:0000313" key="5">
    <source>
        <dbReference type="EMBL" id="CAH2763711.1"/>
    </source>
</evidence>
<dbReference type="AlphaFoldDB" id="A0AAU9VBS9"/>
<proteinExistence type="predicted"/>
<dbReference type="PANTHER" id="PTHR12304">
    <property type="entry name" value="INOSINE-URIDINE PREFERRING NUCLEOSIDE HYDROLASE"/>
    <property type="match status" value="1"/>
</dbReference>
<dbReference type="InterPro" id="IPR036452">
    <property type="entry name" value="Ribo_hydro-like"/>
</dbReference>
<feature type="domain" description="Inosine/uridine-preferring nucleoside hydrolase" evidence="3">
    <location>
        <begin position="5"/>
        <end position="325"/>
    </location>
</feature>
<dbReference type="GO" id="GO:0006152">
    <property type="term" value="P:purine nucleoside catabolic process"/>
    <property type="evidence" value="ECO:0007669"/>
    <property type="project" value="TreeGrafter"/>
</dbReference>
<reference evidence="4" key="1">
    <citation type="submission" date="2022-04" db="EMBL/GenBank/DDBJ databases">
        <authorList>
            <person name="Forde T."/>
        </authorList>
    </citation>
    <scope>NUCLEOTIDE SEQUENCE</scope>
    <source>
        <strain evidence="4">A18Y016a</strain>
        <strain evidence="5">A18Y020d</strain>
    </source>
</reference>
<keyword evidence="2 4" id="KW-0326">Glycosidase</keyword>
<dbReference type="GO" id="GO:0008477">
    <property type="term" value="F:purine nucleosidase activity"/>
    <property type="evidence" value="ECO:0007669"/>
    <property type="project" value="TreeGrafter"/>
</dbReference>
<evidence type="ECO:0000256" key="1">
    <source>
        <dbReference type="ARBA" id="ARBA00022801"/>
    </source>
</evidence>
<dbReference type="Proteomes" id="UP001154111">
    <property type="component" value="Chromosome"/>
</dbReference>
<accession>A0AAU9VBS9</accession>
<dbReference type="InterPro" id="IPR023186">
    <property type="entry name" value="IUNH"/>
</dbReference>
<dbReference type="SUPFAM" id="SSF53590">
    <property type="entry name" value="Nucleoside hydrolase"/>
    <property type="match status" value="1"/>
</dbReference>
<keyword evidence="1 4" id="KW-0378">Hydrolase</keyword>
<evidence type="ECO:0000313" key="7">
    <source>
        <dbReference type="Proteomes" id="UP001154111"/>
    </source>
</evidence>
<dbReference type="Pfam" id="PF01156">
    <property type="entry name" value="IU_nuc_hydro"/>
    <property type="match status" value="1"/>
</dbReference>
<dbReference type="EMBL" id="OW659477">
    <property type="protein sequence ID" value="CAH2760420.1"/>
    <property type="molecule type" value="Genomic_DNA"/>
</dbReference>
<keyword evidence="6" id="KW-1185">Reference proteome</keyword>
<dbReference type="EMBL" id="OW659496">
    <property type="protein sequence ID" value="CAH2763711.1"/>
    <property type="molecule type" value="Genomic_DNA"/>
</dbReference>
<sequence length="338" mass="37413">MMNRVILDIDSVGDDILAVIFGILDPHTSLEAITTVCGASGDIEQATWVALNTVALTHRHIPVYAGKAQPMKPISLEHGDPVNFHELLRGKLGDRLDRFNEAQSMPSQAAETTDAVDYIIETVKNNPNEITIVTTGPMTNLGEAIQKCPDIASDIKQVIALGGNFEIAGNITPLSEYNIWADPEAAKIVFNSDVKDIILVPLDICENNDFAASMLSRDDLYDLKTYGKSNDVIEYITHKFPVYIDIWREFFDLSGFPMDDIITLALVAHPHLCTFSEPVHVDVEVEGTLARGATVAYFGKQIMHNPLKEHRNVRIAQSVKGRSFMKLFVDTIIADSYI</sequence>
<protein>
    <submittedName>
        <fullName evidence="4">Nucleoside hydrolase</fullName>
        <ecNumber evidence="4">3.2.2.8</ecNumber>
    </submittedName>
</protein>
<gene>
    <name evidence="4" type="primary">rihB</name>
    <name evidence="4" type="ORF">ERYAMS2_00043</name>
    <name evidence="5" type="ORF">ERYAMS_01601</name>
</gene>
<dbReference type="Gene3D" id="3.90.245.10">
    <property type="entry name" value="Ribonucleoside hydrolase-like"/>
    <property type="match status" value="1"/>
</dbReference>
<evidence type="ECO:0000313" key="6">
    <source>
        <dbReference type="Proteomes" id="UP001154095"/>
    </source>
</evidence>
<dbReference type="GO" id="GO:0005829">
    <property type="term" value="C:cytosol"/>
    <property type="evidence" value="ECO:0007669"/>
    <property type="project" value="TreeGrafter"/>
</dbReference>
<dbReference type="Proteomes" id="UP001154095">
    <property type="component" value="Chromosome"/>
</dbReference>
<dbReference type="EC" id="3.2.2.8" evidence="4"/>
<evidence type="ECO:0000259" key="3">
    <source>
        <dbReference type="Pfam" id="PF01156"/>
    </source>
</evidence>
<dbReference type="PANTHER" id="PTHR12304:SF4">
    <property type="entry name" value="URIDINE NUCLEOSIDASE"/>
    <property type="match status" value="1"/>
</dbReference>